<evidence type="ECO:0000313" key="6">
    <source>
        <dbReference type="Proteomes" id="UP000503088"/>
    </source>
</evidence>
<dbReference type="InterPro" id="IPR052379">
    <property type="entry name" value="Type_VII_TA_RNase"/>
</dbReference>
<name>A0A7D4B1L2_9BACL</name>
<comment type="similarity">
    <text evidence="4">Belongs to the HepT RNase toxin family.</text>
</comment>
<protein>
    <submittedName>
        <fullName evidence="5">DUF86 domain-containing protein</fullName>
    </submittedName>
</protein>
<dbReference type="GO" id="GO:0004540">
    <property type="term" value="F:RNA nuclease activity"/>
    <property type="evidence" value="ECO:0007669"/>
    <property type="project" value="InterPro"/>
</dbReference>
<keyword evidence="3" id="KW-0378">Hydrolase</keyword>
<proteinExistence type="inferred from homology"/>
<dbReference type="GO" id="GO:0016787">
    <property type="term" value="F:hydrolase activity"/>
    <property type="evidence" value="ECO:0007669"/>
    <property type="project" value="UniProtKB-KW"/>
</dbReference>
<dbReference type="GO" id="GO:0110001">
    <property type="term" value="C:toxin-antitoxin complex"/>
    <property type="evidence" value="ECO:0007669"/>
    <property type="project" value="InterPro"/>
</dbReference>
<dbReference type="AlphaFoldDB" id="A0A7D4B1L2"/>
<dbReference type="EMBL" id="CP048104">
    <property type="protein sequence ID" value="QKG83726.1"/>
    <property type="molecule type" value="Genomic_DNA"/>
</dbReference>
<evidence type="ECO:0000256" key="4">
    <source>
        <dbReference type="ARBA" id="ARBA00024207"/>
    </source>
</evidence>
<evidence type="ECO:0000313" key="5">
    <source>
        <dbReference type="EMBL" id="QKG83726.1"/>
    </source>
</evidence>
<evidence type="ECO:0000256" key="1">
    <source>
        <dbReference type="ARBA" id="ARBA00022649"/>
    </source>
</evidence>
<dbReference type="PANTHER" id="PTHR33397:SF5">
    <property type="entry name" value="RNASE YUTE-RELATED"/>
    <property type="match status" value="1"/>
</dbReference>
<dbReference type="InterPro" id="IPR008201">
    <property type="entry name" value="HepT-like"/>
</dbReference>
<keyword evidence="2" id="KW-0540">Nuclease</keyword>
<organism evidence="5 6">
    <name type="scientific">Kroppenstedtia pulmonis</name>
    <dbReference type="NCBI Taxonomy" id="1380685"/>
    <lineage>
        <taxon>Bacteria</taxon>
        <taxon>Bacillati</taxon>
        <taxon>Bacillota</taxon>
        <taxon>Bacilli</taxon>
        <taxon>Bacillales</taxon>
        <taxon>Thermoactinomycetaceae</taxon>
        <taxon>Kroppenstedtia</taxon>
    </lineage>
</organism>
<dbReference type="Gene3D" id="1.20.120.580">
    <property type="entry name" value="bsu32300-like"/>
    <property type="match status" value="1"/>
</dbReference>
<evidence type="ECO:0000256" key="2">
    <source>
        <dbReference type="ARBA" id="ARBA00022722"/>
    </source>
</evidence>
<dbReference type="PANTHER" id="PTHR33397">
    <property type="entry name" value="UPF0331 PROTEIN YUTE"/>
    <property type="match status" value="1"/>
</dbReference>
<dbReference type="Pfam" id="PF01934">
    <property type="entry name" value="HepT-like"/>
    <property type="match status" value="1"/>
</dbReference>
<dbReference type="KEGG" id="kpul:GXN76_04040"/>
<accession>A0A7D4B1L2</accession>
<keyword evidence="6" id="KW-1185">Reference proteome</keyword>
<reference evidence="5 6" key="1">
    <citation type="submission" date="2020-01" db="EMBL/GenBank/DDBJ databases">
        <authorList>
            <person name="Gulvik C.A."/>
            <person name="Batra D.G."/>
        </authorList>
    </citation>
    <scope>NUCLEOTIDE SEQUENCE [LARGE SCALE GENOMIC DNA]</scope>
    <source>
        <strain evidence="5 6">W9323</strain>
    </source>
</reference>
<sequence>MFYEVNTERIESQLRCLTESIQVMEEVKPSLEEGLTPFFAGSRAAHLAVECVIDIGSVMIDGFIMRDPGGYHDIIDILEDEQVIPREGAKELKSWLQIRERLVRYYDEVSVAEVKEKLKDIRIFRSYITWVRHYLEKELGSVHTHGNEGSL</sequence>
<dbReference type="Proteomes" id="UP000503088">
    <property type="component" value="Chromosome"/>
</dbReference>
<keyword evidence="1" id="KW-1277">Toxin-antitoxin system</keyword>
<gene>
    <name evidence="5" type="ORF">GXN76_04040</name>
</gene>
<evidence type="ECO:0000256" key="3">
    <source>
        <dbReference type="ARBA" id="ARBA00022801"/>
    </source>
</evidence>
<dbReference type="InterPro" id="IPR037038">
    <property type="entry name" value="HepT-like_sf"/>
</dbReference>